<feature type="transmembrane region" description="Helical" evidence="6">
    <location>
        <begin position="381"/>
        <end position="401"/>
    </location>
</feature>
<feature type="transmembrane region" description="Helical" evidence="6">
    <location>
        <begin position="355"/>
        <end position="375"/>
    </location>
</feature>
<dbReference type="Proteomes" id="UP001244443">
    <property type="component" value="Chromosome"/>
</dbReference>
<evidence type="ECO:0000256" key="6">
    <source>
        <dbReference type="SAM" id="Phobius"/>
    </source>
</evidence>
<dbReference type="RefSeq" id="WP_308357041.1">
    <property type="nucleotide sequence ID" value="NZ_CP129970.2"/>
</dbReference>
<evidence type="ECO:0000256" key="4">
    <source>
        <dbReference type="ARBA" id="ARBA00022989"/>
    </source>
</evidence>
<evidence type="ECO:0000256" key="1">
    <source>
        <dbReference type="ARBA" id="ARBA00004651"/>
    </source>
</evidence>
<keyword evidence="2" id="KW-1003">Cell membrane</keyword>
<feature type="transmembrane region" description="Helical" evidence="6">
    <location>
        <begin position="145"/>
        <end position="166"/>
    </location>
</feature>
<dbReference type="InterPro" id="IPR050833">
    <property type="entry name" value="Poly_Biosynth_Transport"/>
</dbReference>
<feature type="transmembrane region" description="Helical" evidence="6">
    <location>
        <begin position="117"/>
        <end position="138"/>
    </location>
</feature>
<evidence type="ECO:0000256" key="5">
    <source>
        <dbReference type="ARBA" id="ARBA00023136"/>
    </source>
</evidence>
<proteinExistence type="predicted"/>
<feature type="transmembrane region" description="Helical" evidence="6">
    <location>
        <begin position="172"/>
        <end position="190"/>
    </location>
</feature>
<accession>A0AA51N6G4</accession>
<feature type="transmembrane region" description="Helical" evidence="6">
    <location>
        <begin position="80"/>
        <end position="105"/>
    </location>
</feature>
<evidence type="ECO:0000313" key="8">
    <source>
        <dbReference type="Proteomes" id="UP001244443"/>
    </source>
</evidence>
<evidence type="ECO:0000256" key="3">
    <source>
        <dbReference type="ARBA" id="ARBA00022692"/>
    </source>
</evidence>
<keyword evidence="8" id="KW-1185">Reference proteome</keyword>
<dbReference type="PANTHER" id="PTHR30250:SF11">
    <property type="entry name" value="O-ANTIGEN TRANSPORTER-RELATED"/>
    <property type="match status" value="1"/>
</dbReference>
<comment type="subcellular location">
    <subcellularLocation>
        <location evidence="1">Cell membrane</location>
        <topology evidence="1">Multi-pass membrane protein</topology>
    </subcellularLocation>
</comment>
<feature type="transmembrane region" description="Helical" evidence="6">
    <location>
        <begin position="211"/>
        <end position="229"/>
    </location>
</feature>
<gene>
    <name evidence="7" type="ORF">QYS48_27510</name>
</gene>
<protein>
    <recommendedName>
        <fullName evidence="9">Oligosaccharide flippase family protein</fullName>
    </recommendedName>
</protein>
<evidence type="ECO:0000256" key="2">
    <source>
        <dbReference type="ARBA" id="ARBA00022475"/>
    </source>
</evidence>
<dbReference type="AlphaFoldDB" id="A0AA51N6G4"/>
<dbReference type="PANTHER" id="PTHR30250">
    <property type="entry name" value="PST FAMILY PREDICTED COLANIC ACID TRANSPORTER"/>
    <property type="match status" value="1"/>
</dbReference>
<dbReference type="EMBL" id="CP129970">
    <property type="protein sequence ID" value="WMN07022.1"/>
    <property type="molecule type" value="Genomic_DNA"/>
</dbReference>
<reference evidence="7" key="1">
    <citation type="submission" date="2023-08" db="EMBL/GenBank/DDBJ databases">
        <title>Comparative genomics and taxonomic characterization of three novel marine species of genus Marivirga.</title>
        <authorList>
            <person name="Muhammad N."/>
            <person name="Kim S.-G."/>
        </authorList>
    </citation>
    <scope>NUCLEOTIDE SEQUENCE [LARGE SCALE GENOMIC DNA]</scope>
    <source>
        <strain evidence="7">ABR2-2</strain>
    </source>
</reference>
<keyword evidence="5 6" id="KW-0472">Membrane</keyword>
<evidence type="ECO:0008006" key="9">
    <source>
        <dbReference type="Google" id="ProtNLM"/>
    </source>
</evidence>
<keyword evidence="4 6" id="KW-1133">Transmembrane helix</keyword>
<feature type="transmembrane region" description="Helical" evidence="6">
    <location>
        <begin position="326"/>
        <end position="348"/>
    </location>
</feature>
<dbReference type="GO" id="GO:0005886">
    <property type="term" value="C:plasma membrane"/>
    <property type="evidence" value="ECO:0007669"/>
    <property type="project" value="UniProtKB-SubCell"/>
</dbReference>
<evidence type="ECO:0000313" key="7">
    <source>
        <dbReference type="EMBL" id="WMN07022.1"/>
    </source>
</evidence>
<name>A0AA51N6G4_9BACT</name>
<keyword evidence="3 6" id="KW-0812">Transmembrane</keyword>
<feature type="transmembrane region" description="Helical" evidence="6">
    <location>
        <begin position="249"/>
        <end position="268"/>
    </location>
</feature>
<feature type="transmembrane region" description="Helical" evidence="6">
    <location>
        <begin position="289"/>
        <end position="306"/>
    </location>
</feature>
<organism evidence="7 8">
    <name type="scientific">Marivirga arenosa</name>
    <dbReference type="NCBI Taxonomy" id="3059076"/>
    <lineage>
        <taxon>Bacteria</taxon>
        <taxon>Pseudomonadati</taxon>
        <taxon>Bacteroidota</taxon>
        <taxon>Cytophagia</taxon>
        <taxon>Cytophagales</taxon>
        <taxon>Marivirgaceae</taxon>
        <taxon>Marivirga</taxon>
    </lineage>
</organism>
<sequence>MLKTITKYQHAVFSAILIIIRSAVGFGVQKLVAVAYGPVGTTLISHFQNLISIFTQPVQDVIVNGLINAFPKKDFEKSKIIGASLHLLLILLSGTAFILFLKYIFNESLFSFSFSQWVLIVISIMLFSLGLILSAIYVVEKKLKIFLSIFSFQWLLFFLIVLLYEFELNEFLLFWLIIQAIFTLILYLPIKNLFKINFKLDNKIKNHFKQFLIIGFTVLISNKWVDYFVREYAVQEFGQNESGLWQAVVRLSEAYRGLIISFLFLTFYPSISKAISSDTIKSTILRKHFLLYLVLSLMLIIILFLFSDQLLTLLYNREYSQANYLFRLQLVGDFLAILSFPFAIYLLARVNTYSYIFAEILSTIVFIIVILLKLGNGIDSIVIAHICRFIIYSISISAISVNDLKNVSN</sequence>